<evidence type="ECO:0000259" key="5">
    <source>
        <dbReference type="PROSITE" id="PS50921"/>
    </source>
</evidence>
<protein>
    <recommendedName>
        <fullName evidence="5">ANTAR domain-containing protein</fullName>
    </recommendedName>
</protein>
<dbReference type="InterPro" id="IPR011006">
    <property type="entry name" value="CheY-like_superfamily"/>
</dbReference>
<dbReference type="Gene3D" id="3.30.450.40">
    <property type="match status" value="1"/>
</dbReference>
<dbReference type="Pfam" id="PF13185">
    <property type="entry name" value="GAF_2"/>
    <property type="match status" value="1"/>
</dbReference>
<organism evidence="6 7">
    <name type="scientific">Mycolicibacterium paratuberculosis (strain ATCC BAA-968 / K-10)</name>
    <name type="common">Mycobacterium paratuberculosis</name>
    <dbReference type="NCBI Taxonomy" id="262316"/>
    <lineage>
        <taxon>Bacteria</taxon>
        <taxon>Bacillati</taxon>
        <taxon>Actinomycetota</taxon>
        <taxon>Actinomycetes</taxon>
        <taxon>Mycobacteriales</taxon>
        <taxon>Mycobacteriaceae</taxon>
        <taxon>Mycobacterium</taxon>
        <taxon>Mycobacterium avium complex (MAC)</taxon>
    </lineage>
</organism>
<evidence type="ECO:0000256" key="3">
    <source>
        <dbReference type="ARBA" id="ARBA00023015"/>
    </source>
</evidence>
<dbReference type="Pfam" id="PF03861">
    <property type="entry name" value="ANTAR"/>
    <property type="match status" value="1"/>
</dbReference>
<dbReference type="GO" id="GO:0003723">
    <property type="term" value="F:RNA binding"/>
    <property type="evidence" value="ECO:0007669"/>
    <property type="project" value="InterPro"/>
</dbReference>
<name>Q73UV2_MYCPA</name>
<dbReference type="KEGG" id="mpa:MAP_3264c"/>
<dbReference type="Proteomes" id="UP000000580">
    <property type="component" value="Chromosome"/>
</dbReference>
<evidence type="ECO:0000256" key="2">
    <source>
        <dbReference type="ARBA" id="ARBA00022777"/>
    </source>
</evidence>
<dbReference type="AlphaFoldDB" id="Q73UV2"/>
<proteinExistence type="predicted"/>
<dbReference type="EMBL" id="AE016958">
    <property type="protein sequence ID" value="AAS05812.1"/>
    <property type="molecule type" value="Genomic_DNA"/>
</dbReference>
<dbReference type="SUPFAM" id="SSF55781">
    <property type="entry name" value="GAF domain-like"/>
    <property type="match status" value="1"/>
</dbReference>
<dbReference type="SMART" id="SM01012">
    <property type="entry name" value="ANTAR"/>
    <property type="match status" value="1"/>
</dbReference>
<dbReference type="eggNOG" id="COG2203">
    <property type="taxonomic scope" value="Bacteria"/>
</dbReference>
<sequence>MPPDGSGGDVMREASTTIVTQLVELVTSLERENSDTAAGLYELIDNGVHHVTGSQYAGITLAEKSKSVNSVAATHRYPMVLDAIQNKYGEGPCLAAAWEHHVMHIADLAAEQRWQRYRRHALEQTPIRSILSFELFVDRTSMAALNFYADPPHAFTEESVELGTVYATHIALAWSMMRRQDQFRSALASRDIIGQAKGVIMERFDLDAVEAFELLTRLSQQSNTRVVDIAAALIDSEHPLKQRRR</sequence>
<dbReference type="Gene3D" id="1.10.10.10">
    <property type="entry name" value="Winged helix-like DNA-binding domain superfamily/Winged helix DNA-binding domain"/>
    <property type="match status" value="1"/>
</dbReference>
<dbReference type="STRING" id="262316.MAP_3264c"/>
<dbReference type="InterPro" id="IPR036388">
    <property type="entry name" value="WH-like_DNA-bd_sf"/>
</dbReference>
<keyword evidence="3" id="KW-0805">Transcription regulation</keyword>
<dbReference type="HOGENOM" id="CLU_074354_2_1_11"/>
<evidence type="ECO:0000313" key="6">
    <source>
        <dbReference type="EMBL" id="AAS05812.1"/>
    </source>
</evidence>
<dbReference type="InterPro" id="IPR029016">
    <property type="entry name" value="GAF-like_dom_sf"/>
</dbReference>
<keyword evidence="1" id="KW-0808">Transferase</keyword>
<dbReference type="InterPro" id="IPR003018">
    <property type="entry name" value="GAF"/>
</dbReference>
<feature type="domain" description="ANTAR" evidence="5">
    <location>
        <begin position="173"/>
        <end position="234"/>
    </location>
</feature>
<reference evidence="6 7" key="1">
    <citation type="journal article" date="2005" name="Proc. Natl. Acad. Sci. U.S.A.">
        <title>The complete genome sequence of Mycobacterium avium subspecies paratuberculosis.</title>
        <authorList>
            <person name="Li L."/>
            <person name="Bannantine J.P."/>
            <person name="Zhang Q."/>
            <person name="Amonsin A."/>
            <person name="May B.J."/>
            <person name="Alt D."/>
            <person name="Banerji N."/>
            <person name="Kanjilal S."/>
            <person name="Kapur V."/>
        </authorList>
    </citation>
    <scope>NUCLEOTIDE SEQUENCE [LARGE SCALE GENOMIC DNA]</scope>
    <source>
        <strain evidence="7">ATCC BAA-968 / K-10</strain>
    </source>
</reference>
<dbReference type="SUPFAM" id="SSF52172">
    <property type="entry name" value="CheY-like"/>
    <property type="match status" value="1"/>
</dbReference>
<accession>Q73UV2</accession>
<keyword evidence="4" id="KW-0804">Transcription</keyword>
<keyword evidence="2" id="KW-0418">Kinase</keyword>
<evidence type="ECO:0000256" key="4">
    <source>
        <dbReference type="ARBA" id="ARBA00023163"/>
    </source>
</evidence>
<evidence type="ECO:0000313" key="7">
    <source>
        <dbReference type="Proteomes" id="UP000000580"/>
    </source>
</evidence>
<dbReference type="GO" id="GO:0016301">
    <property type="term" value="F:kinase activity"/>
    <property type="evidence" value="ECO:0007669"/>
    <property type="project" value="UniProtKB-KW"/>
</dbReference>
<keyword evidence="7" id="KW-1185">Reference proteome</keyword>
<dbReference type="InterPro" id="IPR012074">
    <property type="entry name" value="GAF_ANTAR"/>
</dbReference>
<dbReference type="InterPro" id="IPR005561">
    <property type="entry name" value="ANTAR"/>
</dbReference>
<dbReference type="PIRSF" id="PIRSF036625">
    <property type="entry name" value="GAF_ANTAR"/>
    <property type="match status" value="1"/>
</dbReference>
<gene>
    <name evidence="6" type="ordered locus">MAP_3264c</name>
</gene>
<evidence type="ECO:0000256" key="1">
    <source>
        <dbReference type="ARBA" id="ARBA00022679"/>
    </source>
</evidence>
<dbReference type="PROSITE" id="PS50921">
    <property type="entry name" value="ANTAR"/>
    <property type="match status" value="1"/>
</dbReference>